<organism evidence="2 3">
    <name type="scientific">Asticcacaulis excentricus</name>
    <dbReference type="NCBI Taxonomy" id="78587"/>
    <lineage>
        <taxon>Bacteria</taxon>
        <taxon>Pseudomonadati</taxon>
        <taxon>Pseudomonadota</taxon>
        <taxon>Alphaproteobacteria</taxon>
        <taxon>Caulobacterales</taxon>
        <taxon>Caulobacteraceae</taxon>
        <taxon>Asticcacaulis</taxon>
    </lineage>
</organism>
<evidence type="ECO:0000259" key="1">
    <source>
        <dbReference type="PROSITE" id="PS50234"/>
    </source>
</evidence>
<dbReference type="Proteomes" id="UP000278756">
    <property type="component" value="Chromosome 1"/>
</dbReference>
<dbReference type="PROSITE" id="PS50234">
    <property type="entry name" value="VWFA"/>
    <property type="match status" value="1"/>
</dbReference>
<reference evidence="3" key="1">
    <citation type="journal article" date="2017" name="Biotechnol. Biofuels">
        <title>Evaluation of environmental bacterial communities as a factor affecting the growth of duckweed Lemna minor.</title>
        <authorList>
            <person name="Ishizawa H."/>
            <person name="Kuroda M."/>
            <person name="Morikawa M."/>
            <person name="Ike M."/>
        </authorList>
    </citation>
    <scope>NUCLEOTIDE SEQUENCE [LARGE SCALE GENOMIC DNA]</scope>
    <source>
        <strain evidence="3">M6</strain>
    </source>
</reference>
<dbReference type="InterPro" id="IPR002035">
    <property type="entry name" value="VWF_A"/>
</dbReference>
<proteinExistence type="predicted"/>
<dbReference type="Gene3D" id="3.40.50.410">
    <property type="entry name" value="von Willebrand factor, type A domain"/>
    <property type="match status" value="2"/>
</dbReference>
<name>A0A3G9G0K9_9CAUL</name>
<gene>
    <name evidence="2" type="ORF">EM6_0734</name>
</gene>
<dbReference type="AlphaFoldDB" id="A0A3G9G0K9"/>
<evidence type="ECO:0000313" key="3">
    <source>
        <dbReference type="Proteomes" id="UP000278756"/>
    </source>
</evidence>
<accession>A0A3G9G0K9</accession>
<dbReference type="EMBL" id="AP018827">
    <property type="protein sequence ID" value="BBF80156.1"/>
    <property type="molecule type" value="Genomic_DNA"/>
</dbReference>
<dbReference type="InterPro" id="IPR036465">
    <property type="entry name" value="vWFA_dom_sf"/>
</dbReference>
<sequence>MIAFGLIAATLVAAAGAGVEFSQAQEQTARLQDAADAAALRGALMAKDETAAKTAADTVFTLNLTDSGITPTSKGLNFETSGSHKTAIYTATAQIRTTFLKLAGIETLTVGATSTAEAEMRKSEIALVLDSTGSMSRDSRMTNLKAAVDSVLASLLVNGQNVWDARVGIVPFDTQVNIQGVPAAGIAGEFGETAYTYSCTGSSMTANRCNSVGTTRDLMCSGAADVAACKANARIYAYTTSGGTYRVFVTSYYSQNNGSCWVGYYYYNSCGFTVVSRTDYYAATTWARTNNASNSTAWPNAAYYGTPNSSYAQYTGTITATPASAGGYGSGSTTTIKDNDTITANSDLLGVGTDSWNGCVIDRKQPYDVSGQSPIASDADTLYPAAKCATNNLLPVMGLTTDIAAVRAHAQKLTPAGNTNITIGVQWGMELLSPELPFNTAKSYSDKTNYKYMIVITDGENTQNRWSTSASTINARTLLACQAAKDLGITVYTIRVMEGNSDMLKSCASRPEYFYDVTAASQLTSTLAKVFYSIQSTRLTK</sequence>
<evidence type="ECO:0000313" key="2">
    <source>
        <dbReference type="EMBL" id="BBF80156.1"/>
    </source>
</evidence>
<reference evidence="3" key="2">
    <citation type="journal article" date="2017" name="Plant Physiol. Biochem.">
        <title>Differential oxidative and antioxidative response of duckweed Lemna minor toward plant growth promoting/inhibiting bacteria.</title>
        <authorList>
            <person name="Ishizawa H."/>
            <person name="Kuroda M."/>
            <person name="Morikawa M."/>
            <person name="Ike M."/>
        </authorList>
    </citation>
    <scope>NUCLEOTIDE SEQUENCE [LARGE SCALE GENOMIC DNA]</scope>
    <source>
        <strain evidence="3">M6</strain>
    </source>
</reference>
<dbReference type="SUPFAM" id="SSF53300">
    <property type="entry name" value="vWA-like"/>
    <property type="match status" value="1"/>
</dbReference>
<protein>
    <recommendedName>
        <fullName evidence="1">VWFA domain-containing protein</fullName>
    </recommendedName>
</protein>
<feature type="domain" description="VWFA" evidence="1">
    <location>
        <begin position="124"/>
        <end position="177"/>
    </location>
</feature>